<name>A0AAN7TN28_9PEZI</name>
<comment type="function">
    <text evidence="1">Component of the EKC/KEOPS complex that is required for the formation of a threonylcarbamoyl group on adenosine at position 37 (t(6)A37) in tRNAs that read codons beginning with adenine. The complex is probably involved in the transfer of the threonylcarbamoyl moiety of threonylcarbamoyl-AMP (TC-AMP) to the N6 group of A37. BUD32 has ATPase activity in the context of the EKC/KEOPS complex and likely plays a supporting role to the catalytic subunit KAE1. The EKC/KEOPS complex also promotes both telomere uncapping and telomere elongation. The complex is required for efficient recruitment of transcriptional coactivators.</text>
</comment>
<feature type="domain" description="Protein kinase" evidence="18">
    <location>
        <begin position="26"/>
        <end position="300"/>
    </location>
</feature>
<sequence>MAATNLIGTAVVEVEHKLPLPFDESQESFELIAQGAESLLYRTTFSATGQPAALKVRPEKKWRHPTLDKRLTRARILAEARVLVKLSGEGIVASGSGNSGKRAKVKQPREGDHDVAGLKGFVPAVLALDWESGWMMTEWIEGRTVKKAVYDTKTDRNGDNTTEATEALKSLLACIGEVIGILHASGVIHGDLTTSNMMLRAQPSTPESIASPTSSLAGDIVLIDFGLSSQSVSEEDRAVDLYVLERAFGSTHPREEYLFPEVLKTYAESTRSGMHGKTGKLVLRKLEDVRMRGRKKSMLG</sequence>
<dbReference type="GO" id="GO:0070525">
    <property type="term" value="P:tRNA threonylcarbamoyladenosine metabolic process"/>
    <property type="evidence" value="ECO:0007669"/>
    <property type="project" value="TreeGrafter"/>
</dbReference>
<keyword evidence="13" id="KW-0067">ATP-binding</keyword>
<comment type="catalytic activity">
    <reaction evidence="16">
        <text>L-threonyl-[protein] + ATP = O-phospho-L-threonyl-[protein] + ADP + H(+)</text>
        <dbReference type="Rhea" id="RHEA:46608"/>
        <dbReference type="Rhea" id="RHEA-COMP:11060"/>
        <dbReference type="Rhea" id="RHEA-COMP:11605"/>
        <dbReference type="ChEBI" id="CHEBI:15378"/>
        <dbReference type="ChEBI" id="CHEBI:30013"/>
        <dbReference type="ChEBI" id="CHEBI:30616"/>
        <dbReference type="ChEBI" id="CHEBI:61977"/>
        <dbReference type="ChEBI" id="CHEBI:456216"/>
        <dbReference type="EC" id="2.7.11.1"/>
    </reaction>
</comment>
<keyword evidence="7" id="KW-0963">Cytoplasm</keyword>
<evidence type="ECO:0000259" key="18">
    <source>
        <dbReference type="PROSITE" id="PS50011"/>
    </source>
</evidence>
<dbReference type="Gene3D" id="1.10.510.10">
    <property type="entry name" value="Transferase(Phosphotransferase) domain 1"/>
    <property type="match status" value="1"/>
</dbReference>
<dbReference type="PANTHER" id="PTHR12209">
    <property type="entry name" value="NON-SPECIFIC SERINE/THREONINE PROTEIN KINASE"/>
    <property type="match status" value="1"/>
</dbReference>
<dbReference type="AlphaFoldDB" id="A0AAN7TN28"/>
<dbReference type="InterPro" id="IPR008266">
    <property type="entry name" value="Tyr_kinase_AS"/>
</dbReference>
<evidence type="ECO:0000313" key="20">
    <source>
        <dbReference type="Proteomes" id="UP001310890"/>
    </source>
</evidence>
<dbReference type="FunFam" id="1.10.510.10:FF:000845">
    <property type="entry name" value="Probable bifunctional tRNA threonylcarbamoyladenosine biosynthesis protein"/>
    <property type="match status" value="1"/>
</dbReference>
<evidence type="ECO:0000256" key="17">
    <source>
        <dbReference type="ARBA" id="ARBA00048679"/>
    </source>
</evidence>
<evidence type="ECO:0000313" key="19">
    <source>
        <dbReference type="EMBL" id="KAK5115285.1"/>
    </source>
</evidence>
<evidence type="ECO:0000256" key="11">
    <source>
        <dbReference type="ARBA" id="ARBA00022741"/>
    </source>
</evidence>
<evidence type="ECO:0000256" key="16">
    <source>
        <dbReference type="ARBA" id="ARBA00047899"/>
    </source>
</evidence>
<evidence type="ECO:0000256" key="3">
    <source>
        <dbReference type="ARBA" id="ARBA00011534"/>
    </source>
</evidence>
<dbReference type="EC" id="2.7.11.1" evidence="4"/>
<evidence type="ECO:0000256" key="9">
    <source>
        <dbReference type="ARBA" id="ARBA00022679"/>
    </source>
</evidence>
<evidence type="ECO:0000256" key="7">
    <source>
        <dbReference type="ARBA" id="ARBA00022490"/>
    </source>
</evidence>
<evidence type="ECO:0000256" key="6">
    <source>
        <dbReference type="ARBA" id="ARBA00019973"/>
    </source>
</evidence>
<organism evidence="19 20">
    <name type="scientific">Meristemomyces frigidus</name>
    <dbReference type="NCBI Taxonomy" id="1508187"/>
    <lineage>
        <taxon>Eukaryota</taxon>
        <taxon>Fungi</taxon>
        <taxon>Dikarya</taxon>
        <taxon>Ascomycota</taxon>
        <taxon>Pezizomycotina</taxon>
        <taxon>Dothideomycetes</taxon>
        <taxon>Dothideomycetidae</taxon>
        <taxon>Mycosphaerellales</taxon>
        <taxon>Teratosphaeriaceae</taxon>
        <taxon>Meristemomyces</taxon>
    </lineage>
</organism>
<keyword evidence="9" id="KW-0808">Transferase</keyword>
<dbReference type="GO" id="GO:0005524">
    <property type="term" value="F:ATP binding"/>
    <property type="evidence" value="ECO:0007669"/>
    <property type="project" value="UniProtKB-KW"/>
</dbReference>
<gene>
    <name evidence="19" type="ORF">LTR62_001485</name>
</gene>
<dbReference type="GO" id="GO:0008033">
    <property type="term" value="P:tRNA processing"/>
    <property type="evidence" value="ECO:0007669"/>
    <property type="project" value="UniProtKB-KW"/>
</dbReference>
<evidence type="ECO:0000256" key="4">
    <source>
        <dbReference type="ARBA" id="ARBA00012513"/>
    </source>
</evidence>
<evidence type="ECO:0000256" key="10">
    <source>
        <dbReference type="ARBA" id="ARBA00022694"/>
    </source>
</evidence>
<evidence type="ECO:0000256" key="1">
    <source>
        <dbReference type="ARBA" id="ARBA00003747"/>
    </source>
</evidence>
<proteinExistence type="inferred from homology"/>
<evidence type="ECO:0000256" key="13">
    <source>
        <dbReference type="ARBA" id="ARBA00022840"/>
    </source>
</evidence>
<reference evidence="19" key="1">
    <citation type="submission" date="2023-08" db="EMBL/GenBank/DDBJ databases">
        <title>Black Yeasts Isolated from many extreme environments.</title>
        <authorList>
            <person name="Coleine C."/>
            <person name="Stajich J.E."/>
            <person name="Selbmann L."/>
        </authorList>
    </citation>
    <scope>NUCLEOTIDE SEQUENCE</scope>
    <source>
        <strain evidence="19">CCFEE 5401</strain>
    </source>
</reference>
<keyword evidence="8" id="KW-0723">Serine/threonine-protein kinase</keyword>
<dbReference type="SUPFAM" id="SSF56112">
    <property type="entry name" value="Protein kinase-like (PK-like)"/>
    <property type="match status" value="1"/>
</dbReference>
<comment type="caution">
    <text evidence="19">The sequence shown here is derived from an EMBL/GenBank/DDBJ whole genome shotgun (WGS) entry which is preliminary data.</text>
</comment>
<protein>
    <recommendedName>
        <fullName evidence="6">EKC/KEOPS complex subunit BUD32</fullName>
        <ecNumber evidence="4">2.7.11.1</ecNumber>
    </recommendedName>
    <alternativeName>
        <fullName evidence="14 15">Atypical Serine/threonine protein kinase BUD32</fullName>
    </alternativeName>
    <alternativeName>
        <fullName evidence="5">EKC/KEOPS complex subunit bud32</fullName>
    </alternativeName>
</protein>
<dbReference type="InterPro" id="IPR011009">
    <property type="entry name" value="Kinase-like_dom_sf"/>
</dbReference>
<dbReference type="GO" id="GO:0005829">
    <property type="term" value="C:cytosol"/>
    <property type="evidence" value="ECO:0007669"/>
    <property type="project" value="TreeGrafter"/>
</dbReference>
<evidence type="ECO:0000256" key="8">
    <source>
        <dbReference type="ARBA" id="ARBA00022527"/>
    </source>
</evidence>
<dbReference type="EMBL" id="JAVRRL010000013">
    <property type="protein sequence ID" value="KAK5115285.1"/>
    <property type="molecule type" value="Genomic_DNA"/>
</dbReference>
<keyword evidence="12" id="KW-0418">Kinase</keyword>
<accession>A0AAN7TN28</accession>
<dbReference type="GO" id="GO:0004674">
    <property type="term" value="F:protein serine/threonine kinase activity"/>
    <property type="evidence" value="ECO:0007669"/>
    <property type="project" value="UniProtKB-KW"/>
</dbReference>
<evidence type="ECO:0000256" key="15">
    <source>
        <dbReference type="ARBA" id="ARBA00033194"/>
    </source>
</evidence>
<dbReference type="InterPro" id="IPR000719">
    <property type="entry name" value="Prot_kinase_dom"/>
</dbReference>
<comment type="subunit">
    <text evidence="3">Component of the EKC/KEOPS complex composed of at least BUD32, CGI121, GON7, KAE1 and PCC1; the whole complex dimerizes.</text>
</comment>
<dbReference type="Proteomes" id="UP001310890">
    <property type="component" value="Unassembled WGS sequence"/>
</dbReference>
<dbReference type="GO" id="GO:0005634">
    <property type="term" value="C:nucleus"/>
    <property type="evidence" value="ECO:0007669"/>
    <property type="project" value="TreeGrafter"/>
</dbReference>
<evidence type="ECO:0000256" key="2">
    <source>
        <dbReference type="ARBA" id="ARBA00010630"/>
    </source>
</evidence>
<comment type="similarity">
    <text evidence="2">Belongs to the protein kinase superfamily. BUD32 family.</text>
</comment>
<keyword evidence="10" id="KW-0819">tRNA processing</keyword>
<dbReference type="PROSITE" id="PS00109">
    <property type="entry name" value="PROTEIN_KINASE_TYR"/>
    <property type="match status" value="1"/>
</dbReference>
<keyword evidence="11" id="KW-0547">Nucleotide-binding</keyword>
<evidence type="ECO:0000256" key="14">
    <source>
        <dbReference type="ARBA" id="ARBA00030980"/>
    </source>
</evidence>
<dbReference type="PROSITE" id="PS50011">
    <property type="entry name" value="PROTEIN_KINASE_DOM"/>
    <property type="match status" value="1"/>
</dbReference>
<evidence type="ECO:0000256" key="5">
    <source>
        <dbReference type="ARBA" id="ARBA00013948"/>
    </source>
</evidence>
<comment type="catalytic activity">
    <reaction evidence="17">
        <text>L-seryl-[protein] + ATP = O-phospho-L-seryl-[protein] + ADP + H(+)</text>
        <dbReference type="Rhea" id="RHEA:17989"/>
        <dbReference type="Rhea" id="RHEA-COMP:9863"/>
        <dbReference type="Rhea" id="RHEA-COMP:11604"/>
        <dbReference type="ChEBI" id="CHEBI:15378"/>
        <dbReference type="ChEBI" id="CHEBI:29999"/>
        <dbReference type="ChEBI" id="CHEBI:30616"/>
        <dbReference type="ChEBI" id="CHEBI:83421"/>
        <dbReference type="ChEBI" id="CHEBI:456216"/>
        <dbReference type="EC" id="2.7.11.1"/>
    </reaction>
</comment>
<dbReference type="GO" id="GO:0000408">
    <property type="term" value="C:EKC/KEOPS complex"/>
    <property type="evidence" value="ECO:0007669"/>
    <property type="project" value="TreeGrafter"/>
</dbReference>
<dbReference type="Gene3D" id="3.30.200.20">
    <property type="entry name" value="Phosphorylase Kinase, domain 1"/>
    <property type="match status" value="1"/>
</dbReference>
<evidence type="ECO:0000256" key="12">
    <source>
        <dbReference type="ARBA" id="ARBA00022777"/>
    </source>
</evidence>
<dbReference type="PANTHER" id="PTHR12209:SF0">
    <property type="entry name" value="EKC_KEOPS COMPLEX SUBUNIT TP53RK"/>
    <property type="match status" value="1"/>
</dbReference>